<dbReference type="InterPro" id="IPR032465">
    <property type="entry name" value="ACMSD"/>
</dbReference>
<reference evidence="3 4" key="1">
    <citation type="journal article" date="2019" name="Int. J. Syst. Evol. Microbiol.">
        <title>The Global Catalogue of Microorganisms (GCM) 10K type strain sequencing project: providing services to taxonomists for standard genome sequencing and annotation.</title>
        <authorList>
            <consortium name="The Broad Institute Genomics Platform"/>
            <consortium name="The Broad Institute Genome Sequencing Center for Infectious Disease"/>
            <person name="Wu L."/>
            <person name="Ma J."/>
        </authorList>
    </citation>
    <scope>NUCLEOTIDE SEQUENCE [LARGE SCALE GENOMIC DNA]</scope>
    <source>
        <strain evidence="3 4">LMG 29247</strain>
    </source>
</reference>
<dbReference type="PANTHER" id="PTHR21240:SF28">
    <property type="entry name" value="ISO-OROTATE DECARBOXYLASE (EUROFUNG)"/>
    <property type="match status" value="1"/>
</dbReference>
<name>A0ABD5SIU7_9EURY</name>
<dbReference type="Proteomes" id="UP001596383">
    <property type="component" value="Unassembled WGS sequence"/>
</dbReference>
<dbReference type="RefSeq" id="WP_273738261.1">
    <property type="nucleotide sequence ID" value="NZ_JAQIVI010000132.1"/>
</dbReference>
<proteinExistence type="predicted"/>
<dbReference type="PANTHER" id="PTHR21240">
    <property type="entry name" value="2-AMINO-3-CARBOXYLMUCONATE-6-SEMIALDEHYDE DECARBOXYLASE"/>
    <property type="match status" value="1"/>
</dbReference>
<dbReference type="Pfam" id="PF04909">
    <property type="entry name" value="Amidohydro_2"/>
    <property type="match status" value="1"/>
</dbReference>
<sequence>MASSRIPVDSVIDAHVHLMPDQLMAAIREALNDAAGWEFDQPTNREAIETTLREYGVERYVALPYAHKPGIAADLNNWLLEEANNSEMCLPFATVHPADDVRAVVEAAFKSGARGLKFQCPVQEVAPDDPRLDPAYELCAEYDQPVLHHAGNAPMFKDSPHVGIERFQQFRERFPEVRACCAHMGTFEHEAFLDIARADENVYLDTSFAMATVVDRHVDFDPASIDDTVFEDLAGRVIYGSDYPNMPHAYQREYEGLVRRDLSEMALETLFRGAAEQFLGEA</sequence>
<comment type="caution">
    <text evidence="3">The sequence shown here is derived from an EMBL/GenBank/DDBJ whole genome shotgun (WGS) entry which is preliminary data.</text>
</comment>
<keyword evidence="1" id="KW-0456">Lyase</keyword>
<accession>A0ABD5SIU7</accession>
<keyword evidence="4" id="KW-1185">Reference proteome</keyword>
<dbReference type="SUPFAM" id="SSF51556">
    <property type="entry name" value="Metallo-dependent hydrolases"/>
    <property type="match status" value="1"/>
</dbReference>
<evidence type="ECO:0000259" key="2">
    <source>
        <dbReference type="Pfam" id="PF04909"/>
    </source>
</evidence>
<dbReference type="InterPro" id="IPR006680">
    <property type="entry name" value="Amidohydro-rel"/>
</dbReference>
<evidence type="ECO:0000313" key="3">
    <source>
        <dbReference type="EMBL" id="MFC6765225.1"/>
    </source>
</evidence>
<dbReference type="InterPro" id="IPR032466">
    <property type="entry name" value="Metal_Hydrolase"/>
</dbReference>
<dbReference type="AlphaFoldDB" id="A0ABD5SIU7"/>
<dbReference type="GO" id="GO:0016829">
    <property type="term" value="F:lyase activity"/>
    <property type="evidence" value="ECO:0007669"/>
    <property type="project" value="UniProtKB-KW"/>
</dbReference>
<evidence type="ECO:0000313" key="4">
    <source>
        <dbReference type="Proteomes" id="UP001596383"/>
    </source>
</evidence>
<dbReference type="EMBL" id="JBHSWV010000132">
    <property type="protein sequence ID" value="MFC6765225.1"/>
    <property type="molecule type" value="Genomic_DNA"/>
</dbReference>
<protein>
    <submittedName>
        <fullName evidence="3">Amidohydrolase family protein</fullName>
    </submittedName>
</protein>
<organism evidence="3 4">
    <name type="scientific">Natrinema soli</name>
    <dbReference type="NCBI Taxonomy" id="1930624"/>
    <lineage>
        <taxon>Archaea</taxon>
        <taxon>Methanobacteriati</taxon>
        <taxon>Methanobacteriota</taxon>
        <taxon>Stenosarchaea group</taxon>
        <taxon>Halobacteria</taxon>
        <taxon>Halobacteriales</taxon>
        <taxon>Natrialbaceae</taxon>
        <taxon>Natrinema</taxon>
    </lineage>
</organism>
<feature type="domain" description="Amidohydrolase-related" evidence="2">
    <location>
        <begin position="12"/>
        <end position="280"/>
    </location>
</feature>
<dbReference type="Gene3D" id="3.20.20.140">
    <property type="entry name" value="Metal-dependent hydrolases"/>
    <property type="match status" value="1"/>
</dbReference>
<gene>
    <name evidence="3" type="ORF">ACFQE6_09505</name>
</gene>
<dbReference type="CDD" id="cd01292">
    <property type="entry name" value="metallo-dependent_hydrolases"/>
    <property type="match status" value="1"/>
</dbReference>
<evidence type="ECO:0000256" key="1">
    <source>
        <dbReference type="ARBA" id="ARBA00023239"/>
    </source>
</evidence>